<keyword evidence="3" id="KW-1185">Reference proteome</keyword>
<protein>
    <submittedName>
        <fullName evidence="2">Uncharacterized protein</fullName>
    </submittedName>
</protein>
<keyword evidence="1" id="KW-1133">Transmembrane helix</keyword>
<feature type="transmembrane region" description="Helical" evidence="1">
    <location>
        <begin position="46"/>
        <end position="68"/>
    </location>
</feature>
<dbReference type="PATRIC" id="fig|452652.3.peg.950"/>
<feature type="transmembrane region" description="Helical" evidence="1">
    <location>
        <begin position="102"/>
        <end position="119"/>
    </location>
</feature>
<dbReference type="RefSeq" id="WP_014134114.1">
    <property type="nucleotide sequence ID" value="NC_016109.1"/>
</dbReference>
<organism evidence="2 3">
    <name type="scientific">Kitasatospora setae (strain ATCC 33774 / DSM 43861 / JCM 3304 / KCC A-0304 / NBRC 14216 / KM-6054)</name>
    <name type="common">Streptomyces setae</name>
    <dbReference type="NCBI Taxonomy" id="452652"/>
    <lineage>
        <taxon>Bacteria</taxon>
        <taxon>Bacillati</taxon>
        <taxon>Actinomycetota</taxon>
        <taxon>Actinomycetes</taxon>
        <taxon>Kitasatosporales</taxon>
        <taxon>Streptomycetaceae</taxon>
        <taxon>Kitasatospora</taxon>
    </lineage>
</organism>
<dbReference type="EMBL" id="AP010968">
    <property type="protein sequence ID" value="BAJ26795.1"/>
    <property type="molecule type" value="Genomic_DNA"/>
</dbReference>
<proteinExistence type="predicted"/>
<evidence type="ECO:0000313" key="2">
    <source>
        <dbReference type="EMBL" id="BAJ26795.1"/>
    </source>
</evidence>
<evidence type="ECO:0000256" key="1">
    <source>
        <dbReference type="SAM" id="Phobius"/>
    </source>
</evidence>
<sequence length="176" mass="19031">MSSGRREPHLVRAADLLRTSAVMMLLLSLPTLLPVFLWRHEPYGPGALAVVSGAMFGAAFAGTVWWWLRYFAKRLTRPLDGLPPGLELAPEQEEFRATVRRLALAMLPALVILTVADVVKQFPGGALPAGAAAGLLVVSRRVAAAERKRGGRLAYLLIPGPLHTGTRLWLARTPAP</sequence>
<reference evidence="2 3" key="1">
    <citation type="journal article" date="2010" name="DNA Res.">
        <title>Genome sequence of Kitasatospora setae NBRC 14216T: an evolutionary snapshot of the family Streptomycetaceae.</title>
        <authorList>
            <person name="Ichikawa N."/>
            <person name="Oguchi A."/>
            <person name="Ikeda H."/>
            <person name="Ishikawa J."/>
            <person name="Kitani S."/>
            <person name="Watanabe Y."/>
            <person name="Nakamura S."/>
            <person name="Katano Y."/>
            <person name="Kishi E."/>
            <person name="Sasagawa M."/>
            <person name="Ankai A."/>
            <person name="Fukui S."/>
            <person name="Hashimoto Y."/>
            <person name="Kamata S."/>
            <person name="Otoguro M."/>
            <person name="Tanikawa S."/>
            <person name="Nihira T."/>
            <person name="Horinouchi S."/>
            <person name="Ohnishi Y."/>
            <person name="Hayakawa M."/>
            <person name="Kuzuyama T."/>
            <person name="Arisawa A."/>
            <person name="Nomoto F."/>
            <person name="Miura H."/>
            <person name="Takahashi Y."/>
            <person name="Fujita N."/>
        </authorList>
    </citation>
    <scope>NUCLEOTIDE SEQUENCE [LARGE SCALE GENOMIC DNA]</scope>
    <source>
        <strain evidence="3">ATCC 33774 / DSM 43861 / JCM 3304 / KCC A-0304 / NBRC 14216 / KM-6054</strain>
    </source>
</reference>
<keyword evidence="1" id="KW-0812">Transmembrane</keyword>
<evidence type="ECO:0000313" key="3">
    <source>
        <dbReference type="Proteomes" id="UP000007076"/>
    </source>
</evidence>
<accession>E4N6G4</accession>
<feature type="transmembrane region" description="Helical" evidence="1">
    <location>
        <begin position="21"/>
        <end position="40"/>
    </location>
</feature>
<dbReference type="HOGENOM" id="CLU_1523201_0_0_11"/>
<dbReference type="Proteomes" id="UP000007076">
    <property type="component" value="Chromosome"/>
</dbReference>
<gene>
    <name evidence="2" type="ordered locus">KSE_09590</name>
</gene>
<dbReference type="STRING" id="452652.KSE_09590"/>
<dbReference type="AlphaFoldDB" id="E4N6G4"/>
<dbReference type="KEGG" id="ksk:KSE_09590"/>
<feature type="transmembrane region" description="Helical" evidence="1">
    <location>
        <begin position="125"/>
        <end position="143"/>
    </location>
</feature>
<keyword evidence="1" id="KW-0472">Membrane</keyword>
<name>E4N6G4_KITSK</name>